<organism evidence="1 2">
    <name type="scientific">Nocardia iowensis</name>
    <dbReference type="NCBI Taxonomy" id="204891"/>
    <lineage>
        <taxon>Bacteria</taxon>
        <taxon>Bacillati</taxon>
        <taxon>Actinomycetota</taxon>
        <taxon>Actinomycetes</taxon>
        <taxon>Mycobacteriales</taxon>
        <taxon>Nocardiaceae</taxon>
        <taxon>Nocardia</taxon>
    </lineage>
</organism>
<reference evidence="1 2" key="1">
    <citation type="submission" date="2021-07" db="EMBL/GenBank/DDBJ databases">
        <title>Whole Genome Sequence of Nocardia Iowensis.</title>
        <authorList>
            <person name="Lamm A."/>
            <person name="Collins-Fairclough A.M."/>
            <person name="Bunk B."/>
            <person name="Sproer C."/>
        </authorList>
    </citation>
    <scope>NUCLEOTIDE SEQUENCE [LARGE SCALE GENOMIC DNA]</scope>
    <source>
        <strain evidence="1 2">NRRL 5646</strain>
    </source>
</reference>
<dbReference type="EMBL" id="CP078145">
    <property type="protein sequence ID" value="QXN96146.1"/>
    <property type="molecule type" value="Genomic_DNA"/>
</dbReference>
<dbReference type="Proteomes" id="UP000694257">
    <property type="component" value="Chromosome"/>
</dbReference>
<accession>A0ABX8S3L6</accession>
<keyword evidence="2" id="KW-1185">Reference proteome</keyword>
<protein>
    <submittedName>
        <fullName evidence="1">Uncharacterized protein</fullName>
    </submittedName>
</protein>
<evidence type="ECO:0000313" key="2">
    <source>
        <dbReference type="Proteomes" id="UP000694257"/>
    </source>
</evidence>
<gene>
    <name evidence="1" type="ORF">KV110_17715</name>
</gene>
<proteinExistence type="predicted"/>
<dbReference type="RefSeq" id="WP_218479566.1">
    <property type="nucleotide sequence ID" value="NZ_BAABJN010000004.1"/>
</dbReference>
<evidence type="ECO:0000313" key="1">
    <source>
        <dbReference type="EMBL" id="QXN96146.1"/>
    </source>
</evidence>
<sequence>MREEQIIDPIDIWLAQVFRRDQIEQSLTMLESAQPDSNAAVASMRAIRQSLADYDRKLNSYRAALEAGTDPQLIATWTRQVQSEREVAAAQLTAMEAETKARPILSRNEIRQLVKSFGGLIKILRAADPADKLEVYRQLGLKMTYNHETRMVVAEVQPPPPVCVMVVSGGGHDQYAHLLHQLTQLEIGP</sequence>
<name>A0ABX8S3L6_NOCIO</name>